<dbReference type="AlphaFoldDB" id="X1PCH8"/>
<evidence type="ECO:0000313" key="2">
    <source>
        <dbReference type="EMBL" id="GAI28614.1"/>
    </source>
</evidence>
<dbReference type="EMBL" id="BARV01020551">
    <property type="protein sequence ID" value="GAI28614.1"/>
    <property type="molecule type" value="Genomic_DNA"/>
</dbReference>
<proteinExistence type="predicted"/>
<gene>
    <name evidence="2" type="ORF">S06H3_34273</name>
</gene>
<accession>X1PCH8</accession>
<evidence type="ECO:0000256" key="1">
    <source>
        <dbReference type="SAM" id="MobiDB-lite"/>
    </source>
</evidence>
<reference evidence="2" key="1">
    <citation type="journal article" date="2014" name="Front. Microbiol.">
        <title>High frequency of phylogenetically diverse reductive dehalogenase-homologous genes in deep subseafloor sedimentary metagenomes.</title>
        <authorList>
            <person name="Kawai M."/>
            <person name="Futagami T."/>
            <person name="Toyoda A."/>
            <person name="Takaki Y."/>
            <person name="Nishi S."/>
            <person name="Hori S."/>
            <person name="Arai W."/>
            <person name="Tsubouchi T."/>
            <person name="Morono Y."/>
            <person name="Uchiyama I."/>
            <person name="Ito T."/>
            <person name="Fujiyama A."/>
            <person name="Inagaki F."/>
            <person name="Takami H."/>
        </authorList>
    </citation>
    <scope>NUCLEOTIDE SEQUENCE</scope>
    <source>
        <strain evidence="2">Expedition CK06-06</strain>
    </source>
</reference>
<sequence length="87" mass="9719">MNNEVSYCTSGLWSDYLGGDSHGKHRPWLVGFWLVLDLYSHFASPGSGGAWMWYSSIPKSKESEGLNMMRHPEGIRAKKGGGNDKAW</sequence>
<name>X1PCH8_9ZZZZ</name>
<comment type="caution">
    <text evidence="2">The sequence shown here is derived from an EMBL/GenBank/DDBJ whole genome shotgun (WGS) entry which is preliminary data.</text>
</comment>
<feature type="region of interest" description="Disordered" evidence="1">
    <location>
        <begin position="68"/>
        <end position="87"/>
    </location>
</feature>
<protein>
    <submittedName>
        <fullName evidence="2">Uncharacterized protein</fullName>
    </submittedName>
</protein>
<organism evidence="2">
    <name type="scientific">marine sediment metagenome</name>
    <dbReference type="NCBI Taxonomy" id="412755"/>
    <lineage>
        <taxon>unclassified sequences</taxon>
        <taxon>metagenomes</taxon>
        <taxon>ecological metagenomes</taxon>
    </lineage>
</organism>